<evidence type="ECO:0008006" key="3">
    <source>
        <dbReference type="Google" id="ProtNLM"/>
    </source>
</evidence>
<proteinExistence type="predicted"/>
<feature type="region of interest" description="Disordered" evidence="1">
    <location>
        <begin position="1"/>
        <end position="40"/>
    </location>
</feature>
<reference evidence="2" key="1">
    <citation type="submission" date="2020-02" db="EMBL/GenBank/DDBJ databases">
        <authorList>
            <person name="Meier V. D."/>
        </authorList>
    </citation>
    <scope>NUCLEOTIDE SEQUENCE</scope>
    <source>
        <strain evidence="2">AVDCRST_MAG49</strain>
    </source>
</reference>
<organism evidence="2">
    <name type="scientific">uncultured Thermomicrobiales bacterium</name>
    <dbReference type="NCBI Taxonomy" id="1645740"/>
    <lineage>
        <taxon>Bacteria</taxon>
        <taxon>Pseudomonadati</taxon>
        <taxon>Thermomicrobiota</taxon>
        <taxon>Thermomicrobia</taxon>
        <taxon>Thermomicrobiales</taxon>
        <taxon>environmental samples</taxon>
    </lineage>
</organism>
<accession>A0A6J4V3K7</accession>
<gene>
    <name evidence="2" type="ORF">AVDCRST_MAG49-3197</name>
</gene>
<name>A0A6J4V3K7_9BACT</name>
<protein>
    <recommendedName>
        <fullName evidence="3">DUF883 domain-containing protein</fullName>
    </recommendedName>
</protein>
<feature type="compositionally biased region" description="Low complexity" evidence="1">
    <location>
        <begin position="8"/>
        <end position="40"/>
    </location>
</feature>
<evidence type="ECO:0000313" key="2">
    <source>
        <dbReference type="EMBL" id="CAA9568001.1"/>
    </source>
</evidence>
<dbReference type="EMBL" id="CADCWG010000218">
    <property type="protein sequence ID" value="CAA9568001.1"/>
    <property type="molecule type" value="Genomic_DNA"/>
</dbReference>
<sequence length="273" mass="28309">MPDPFLLGTRRGAGSPAARRPGGTRPCLPTAPARAPTAGRPMSLALPIAVGGCGDRTGSAPRRPDRPWARRGACRVATATGTPNAYHEVDVGPRRCGRPGVVPILRPYHGTVTNREETLMDDRQTGQYVVSDPMSTSTPAESGETSGGGGGVTEKAMGAASKAQEQLQGAAGPAMEKAGQVKEQATQQVDTGLDKAAGGLDKLADTVRQQAEGGKVPGQATMVAEKLDSAASYLRDKDTDQLMTDLEALVRRKPVESMAAAIGVGFLLSKALR</sequence>
<feature type="region of interest" description="Disordered" evidence="1">
    <location>
        <begin position="130"/>
        <end position="159"/>
    </location>
</feature>
<dbReference type="AlphaFoldDB" id="A0A6J4V3K7"/>
<feature type="compositionally biased region" description="Low complexity" evidence="1">
    <location>
        <begin position="135"/>
        <end position="144"/>
    </location>
</feature>
<evidence type="ECO:0000256" key="1">
    <source>
        <dbReference type="SAM" id="MobiDB-lite"/>
    </source>
</evidence>